<organism evidence="2 3">
    <name type="scientific">Thalassobacterium maritimum</name>
    <dbReference type="NCBI Taxonomy" id="3041265"/>
    <lineage>
        <taxon>Bacteria</taxon>
        <taxon>Pseudomonadati</taxon>
        <taxon>Verrucomicrobiota</taxon>
        <taxon>Opitutia</taxon>
        <taxon>Puniceicoccales</taxon>
        <taxon>Coraliomargaritaceae</taxon>
        <taxon>Thalassobacterium</taxon>
    </lineage>
</organism>
<dbReference type="InterPro" id="IPR010870">
    <property type="entry name" value="Porin_O/P"/>
</dbReference>
<dbReference type="Proteomes" id="UP001225316">
    <property type="component" value="Unassembled WGS sequence"/>
</dbReference>
<protein>
    <submittedName>
        <fullName evidence="2">Porin</fullName>
    </submittedName>
</protein>
<reference evidence="2 3" key="1">
    <citation type="submission" date="2023-04" db="EMBL/GenBank/DDBJ databases">
        <title>A novel bacteria isolated from coastal sediment.</title>
        <authorList>
            <person name="Liu X.-J."/>
            <person name="Du Z.-J."/>
        </authorList>
    </citation>
    <scope>NUCLEOTIDE SEQUENCE [LARGE SCALE GENOMIC DNA]</scope>
    <source>
        <strain evidence="2 3">SDUM461003</strain>
    </source>
</reference>
<keyword evidence="3" id="KW-1185">Reference proteome</keyword>
<dbReference type="RefSeq" id="WP_308948820.1">
    <property type="nucleotide sequence ID" value="NZ_JARXHW010000006.1"/>
</dbReference>
<comment type="caution">
    <text evidence="2">The sequence shown here is derived from an EMBL/GenBank/DDBJ whole genome shotgun (WGS) entry which is preliminary data.</text>
</comment>
<dbReference type="SUPFAM" id="SSF56935">
    <property type="entry name" value="Porins"/>
    <property type="match status" value="1"/>
</dbReference>
<dbReference type="EMBL" id="JARXHW010000006">
    <property type="protein sequence ID" value="MDQ8206709.1"/>
    <property type="molecule type" value="Genomic_DNA"/>
</dbReference>
<proteinExistence type="predicted"/>
<sequence length="436" mass="48610">MGLFASALLSTHLSAQTKAELAEQVVRLEQELASARMALAAAAEREKLALVPANQAEAQLAAEPSSSAPAKIRIGDLTIGGAIRANYVIGDYDNPNPAKPSRGGDGGNFELDVFRINLDYAHGPYSAKAEYRFYDGYNFLHTAWFGYTFDDQSQLQVGVNRVPFGPGAYGVSQSWFFDQHYYVGLSDDMDLGIKYTLQPGNWTIDLGYYLADEGQWRGASHDSARYSYDVVNESGDGYEERHQLNLRAIYHTQFGAIDADLGSSFQYGQLASQGTQSDGHHYAASLHAVFKWHEWTLAPQLSYYKYDVDSHLVQSGVMSDELIDFGAYDYAWPVAAEAWIPALSLSRYYETSRIAWLDSITPYIEYSSILKTADGQNDSELFILGAAWARGGWYIYTDLAFSNGNYFIGGDSFTTFGENPDDSWQSRFNVNFGYYF</sequence>
<feature type="coiled-coil region" evidence="1">
    <location>
        <begin position="18"/>
        <end position="45"/>
    </location>
</feature>
<gene>
    <name evidence="2" type="ORF">QEH52_04260</name>
</gene>
<dbReference type="Pfam" id="PF07396">
    <property type="entry name" value="Porin_O_P"/>
    <property type="match status" value="1"/>
</dbReference>
<evidence type="ECO:0000256" key="1">
    <source>
        <dbReference type="SAM" id="Coils"/>
    </source>
</evidence>
<name>A0ABU1ATZ4_9BACT</name>
<evidence type="ECO:0000313" key="3">
    <source>
        <dbReference type="Proteomes" id="UP001225316"/>
    </source>
</evidence>
<evidence type="ECO:0000313" key="2">
    <source>
        <dbReference type="EMBL" id="MDQ8206709.1"/>
    </source>
</evidence>
<keyword evidence="1" id="KW-0175">Coiled coil</keyword>
<accession>A0ABU1ATZ4</accession>